<dbReference type="InterPro" id="IPR029016">
    <property type="entry name" value="GAF-like_dom_sf"/>
</dbReference>
<organism evidence="15 16">
    <name type="scientific">Thermanaerothrix solaris</name>
    <dbReference type="NCBI Taxonomy" id="3058434"/>
    <lineage>
        <taxon>Bacteria</taxon>
        <taxon>Bacillati</taxon>
        <taxon>Chloroflexota</taxon>
        <taxon>Anaerolineae</taxon>
        <taxon>Anaerolineales</taxon>
        <taxon>Anaerolineaceae</taxon>
        <taxon>Thermanaerothrix</taxon>
    </lineage>
</organism>
<dbReference type="InterPro" id="IPR050351">
    <property type="entry name" value="BphY/WalK/GraS-like"/>
</dbReference>
<dbReference type="SMART" id="SM00065">
    <property type="entry name" value="GAF"/>
    <property type="match status" value="1"/>
</dbReference>
<evidence type="ECO:0000256" key="3">
    <source>
        <dbReference type="ARBA" id="ARBA00012438"/>
    </source>
</evidence>
<dbReference type="SUPFAM" id="SSF47384">
    <property type="entry name" value="Homodimeric domain of signal transducing histidine kinase"/>
    <property type="match status" value="1"/>
</dbReference>
<comment type="caution">
    <text evidence="15">The sequence shown here is derived from an EMBL/GenBank/DDBJ whole genome shotgun (WGS) entry which is preliminary data.</text>
</comment>
<name>A0ABU3NR84_9CHLR</name>
<evidence type="ECO:0000256" key="7">
    <source>
        <dbReference type="ARBA" id="ARBA00022741"/>
    </source>
</evidence>
<proteinExistence type="predicted"/>
<comment type="subcellular location">
    <subcellularLocation>
        <location evidence="2">Membrane</location>
        <topology evidence="2">Multi-pass membrane protein</topology>
    </subcellularLocation>
</comment>
<dbReference type="PROSITE" id="PS50112">
    <property type="entry name" value="PAS"/>
    <property type="match status" value="1"/>
</dbReference>
<dbReference type="InterPro" id="IPR003594">
    <property type="entry name" value="HATPase_dom"/>
</dbReference>
<dbReference type="SUPFAM" id="SSF55785">
    <property type="entry name" value="PYP-like sensor domain (PAS domain)"/>
    <property type="match status" value="1"/>
</dbReference>
<evidence type="ECO:0000256" key="5">
    <source>
        <dbReference type="ARBA" id="ARBA00022679"/>
    </source>
</evidence>
<evidence type="ECO:0000256" key="4">
    <source>
        <dbReference type="ARBA" id="ARBA00022553"/>
    </source>
</evidence>
<dbReference type="InterPro" id="IPR003661">
    <property type="entry name" value="HisK_dim/P_dom"/>
</dbReference>
<keyword evidence="11" id="KW-0902">Two-component regulatory system</keyword>
<keyword evidence="7" id="KW-0547">Nucleotide-binding</keyword>
<evidence type="ECO:0000256" key="8">
    <source>
        <dbReference type="ARBA" id="ARBA00022777"/>
    </source>
</evidence>
<dbReference type="SMART" id="SM00091">
    <property type="entry name" value="PAS"/>
    <property type="match status" value="1"/>
</dbReference>
<keyword evidence="8" id="KW-0418">Kinase</keyword>
<reference evidence="15 16" key="1">
    <citation type="submission" date="2023-07" db="EMBL/GenBank/DDBJ databases">
        <title>Novel species of Thermanaerothrix with wide hydrolytic capabilities.</title>
        <authorList>
            <person name="Zayulina K.S."/>
            <person name="Podosokorskaya O.A."/>
            <person name="Elcheninov A.G."/>
        </authorList>
    </citation>
    <scope>NUCLEOTIDE SEQUENCE [LARGE SCALE GENOMIC DNA]</scope>
    <source>
        <strain evidence="15 16">4228-RoL</strain>
    </source>
</reference>
<dbReference type="SMART" id="SM00387">
    <property type="entry name" value="HATPase_c"/>
    <property type="match status" value="1"/>
</dbReference>
<sequence length="525" mass="58669">MASHQERASFELLLEISRELASSLDLGTVLARVLFLSTRNVGAERGSLIALDETGEPIEAAIVIEDAIHRPTVAEMREVLEYGLAGWVAAHRQPALIGDTSKDERWVQRADDRAETNRRKSAICVPLLAQDQLVGVLTLVHAKPGFFTPDHLRLLQTIADLASLAIRNAQLFHSVQAAQQRYRDLFDDSIDPILITTLEGTIIEANRQASTVSGHALPHLVGQSLDVFHPADWEVVRNYLTQGESFQPVTYQGTARRRDGREFPVEVYVRRVVLQGETYLQWTLRDISERKALDALREDLAAMIYHDLRSPLANIISSLDILNSLLPLENMPALKPVFQIAMRSTDRLQRLISSLLDINRLEAGQPITNRKPVHPLALVQEAREAVQPMVEGKQQTLIVELPQSLPVVWVDGEMIRRVLINLLENAIKYTPTNGTLHVGGSAQGEFVELWVQDNGPGIDPAYHELIFEKFSRVQGERFPRGLGLGLAFCRLAVQAHGGKIWVESETGKGSRFIFTLPVYRETQST</sequence>
<dbReference type="CDD" id="cd00075">
    <property type="entry name" value="HATPase"/>
    <property type="match status" value="1"/>
</dbReference>
<keyword evidence="5" id="KW-0808">Transferase</keyword>
<evidence type="ECO:0000259" key="13">
    <source>
        <dbReference type="PROSITE" id="PS50109"/>
    </source>
</evidence>
<dbReference type="Pfam" id="PF01590">
    <property type="entry name" value="GAF"/>
    <property type="match status" value="1"/>
</dbReference>
<dbReference type="InterPro" id="IPR004358">
    <property type="entry name" value="Sig_transdc_His_kin-like_C"/>
</dbReference>
<feature type="domain" description="Histidine kinase" evidence="13">
    <location>
        <begin position="303"/>
        <end position="520"/>
    </location>
</feature>
<dbReference type="InterPro" id="IPR036097">
    <property type="entry name" value="HisK_dim/P_sf"/>
</dbReference>
<dbReference type="CDD" id="cd00082">
    <property type="entry name" value="HisKA"/>
    <property type="match status" value="1"/>
</dbReference>
<dbReference type="InterPro" id="IPR005467">
    <property type="entry name" value="His_kinase_dom"/>
</dbReference>
<keyword evidence="12" id="KW-0472">Membrane</keyword>
<dbReference type="Gene3D" id="3.30.450.20">
    <property type="entry name" value="PAS domain"/>
    <property type="match status" value="1"/>
</dbReference>
<evidence type="ECO:0000313" key="16">
    <source>
        <dbReference type="Proteomes" id="UP001254165"/>
    </source>
</evidence>
<evidence type="ECO:0000256" key="1">
    <source>
        <dbReference type="ARBA" id="ARBA00000085"/>
    </source>
</evidence>
<dbReference type="Gene3D" id="1.10.287.130">
    <property type="match status" value="1"/>
</dbReference>
<evidence type="ECO:0000259" key="14">
    <source>
        <dbReference type="PROSITE" id="PS50112"/>
    </source>
</evidence>
<gene>
    <name evidence="15" type="ORF">QYE77_13895</name>
</gene>
<dbReference type="Proteomes" id="UP001254165">
    <property type="component" value="Unassembled WGS sequence"/>
</dbReference>
<dbReference type="Pfam" id="PF00512">
    <property type="entry name" value="HisKA"/>
    <property type="match status" value="1"/>
</dbReference>
<dbReference type="InterPro" id="IPR035965">
    <property type="entry name" value="PAS-like_dom_sf"/>
</dbReference>
<evidence type="ECO:0000256" key="2">
    <source>
        <dbReference type="ARBA" id="ARBA00004141"/>
    </source>
</evidence>
<dbReference type="SUPFAM" id="SSF55874">
    <property type="entry name" value="ATPase domain of HSP90 chaperone/DNA topoisomerase II/histidine kinase"/>
    <property type="match status" value="1"/>
</dbReference>
<dbReference type="Gene3D" id="3.30.450.40">
    <property type="match status" value="1"/>
</dbReference>
<dbReference type="PROSITE" id="PS50109">
    <property type="entry name" value="HIS_KIN"/>
    <property type="match status" value="1"/>
</dbReference>
<dbReference type="InterPro" id="IPR000014">
    <property type="entry name" value="PAS"/>
</dbReference>
<keyword evidence="4" id="KW-0597">Phosphoprotein</keyword>
<dbReference type="InterPro" id="IPR003018">
    <property type="entry name" value="GAF"/>
</dbReference>
<dbReference type="InterPro" id="IPR036890">
    <property type="entry name" value="HATPase_C_sf"/>
</dbReference>
<keyword evidence="16" id="KW-1185">Reference proteome</keyword>
<evidence type="ECO:0000256" key="12">
    <source>
        <dbReference type="ARBA" id="ARBA00023136"/>
    </source>
</evidence>
<feature type="domain" description="PAS" evidence="14">
    <location>
        <begin position="178"/>
        <end position="240"/>
    </location>
</feature>
<dbReference type="PRINTS" id="PR00344">
    <property type="entry name" value="BCTRLSENSOR"/>
</dbReference>
<keyword evidence="6" id="KW-0812">Transmembrane</keyword>
<dbReference type="Pfam" id="PF02518">
    <property type="entry name" value="HATPase_c"/>
    <property type="match status" value="1"/>
</dbReference>
<dbReference type="EC" id="2.7.13.3" evidence="3"/>
<evidence type="ECO:0000256" key="9">
    <source>
        <dbReference type="ARBA" id="ARBA00022840"/>
    </source>
</evidence>
<comment type="catalytic activity">
    <reaction evidence="1">
        <text>ATP + protein L-histidine = ADP + protein N-phospho-L-histidine.</text>
        <dbReference type="EC" id="2.7.13.3"/>
    </reaction>
</comment>
<dbReference type="PANTHER" id="PTHR42878">
    <property type="entry name" value="TWO-COMPONENT HISTIDINE KINASE"/>
    <property type="match status" value="1"/>
</dbReference>
<dbReference type="PANTHER" id="PTHR42878:SF7">
    <property type="entry name" value="SENSOR HISTIDINE KINASE GLRK"/>
    <property type="match status" value="1"/>
</dbReference>
<dbReference type="NCBIfam" id="TIGR00229">
    <property type="entry name" value="sensory_box"/>
    <property type="match status" value="1"/>
</dbReference>
<evidence type="ECO:0000256" key="6">
    <source>
        <dbReference type="ARBA" id="ARBA00022692"/>
    </source>
</evidence>
<dbReference type="EMBL" id="JAUHMF010000002">
    <property type="protein sequence ID" value="MDT8899354.1"/>
    <property type="molecule type" value="Genomic_DNA"/>
</dbReference>
<accession>A0ABU3NR84</accession>
<keyword evidence="10" id="KW-1133">Transmembrane helix</keyword>
<dbReference type="SMART" id="SM00388">
    <property type="entry name" value="HisKA"/>
    <property type="match status" value="1"/>
</dbReference>
<evidence type="ECO:0000256" key="11">
    <source>
        <dbReference type="ARBA" id="ARBA00023012"/>
    </source>
</evidence>
<keyword evidence="9 15" id="KW-0067">ATP-binding</keyword>
<dbReference type="SUPFAM" id="SSF55781">
    <property type="entry name" value="GAF domain-like"/>
    <property type="match status" value="1"/>
</dbReference>
<evidence type="ECO:0000313" key="15">
    <source>
        <dbReference type="EMBL" id="MDT8899354.1"/>
    </source>
</evidence>
<dbReference type="RefSeq" id="WP_315626045.1">
    <property type="nucleotide sequence ID" value="NZ_JAUHMF010000002.1"/>
</dbReference>
<dbReference type="GO" id="GO:0005524">
    <property type="term" value="F:ATP binding"/>
    <property type="evidence" value="ECO:0007669"/>
    <property type="project" value="UniProtKB-KW"/>
</dbReference>
<evidence type="ECO:0000256" key="10">
    <source>
        <dbReference type="ARBA" id="ARBA00022989"/>
    </source>
</evidence>
<dbReference type="InterPro" id="IPR013767">
    <property type="entry name" value="PAS_fold"/>
</dbReference>
<dbReference type="Pfam" id="PF00989">
    <property type="entry name" value="PAS"/>
    <property type="match status" value="1"/>
</dbReference>
<dbReference type="CDD" id="cd00130">
    <property type="entry name" value="PAS"/>
    <property type="match status" value="1"/>
</dbReference>
<protein>
    <recommendedName>
        <fullName evidence="3">histidine kinase</fullName>
        <ecNumber evidence="3">2.7.13.3</ecNumber>
    </recommendedName>
</protein>
<dbReference type="Gene3D" id="3.30.565.10">
    <property type="entry name" value="Histidine kinase-like ATPase, C-terminal domain"/>
    <property type="match status" value="1"/>
</dbReference>